<dbReference type="RefSeq" id="WP_084049315.1">
    <property type="nucleotide sequence ID" value="NZ_FWWU01000009.1"/>
</dbReference>
<accession>A0A1W1VJ90</accession>
<reference evidence="1 2" key="1">
    <citation type="submission" date="2017-04" db="EMBL/GenBank/DDBJ databases">
        <authorList>
            <person name="Afonso C.L."/>
            <person name="Miller P.J."/>
            <person name="Scott M.A."/>
            <person name="Spackman E."/>
            <person name="Goraichik I."/>
            <person name="Dimitrov K.M."/>
            <person name="Suarez D.L."/>
            <person name="Swayne D.E."/>
        </authorList>
    </citation>
    <scope>NUCLEOTIDE SEQUENCE [LARGE SCALE GENOMIC DNA]</scope>
    <source>
        <strain evidence="1 2">KR-140</strain>
    </source>
</reference>
<evidence type="ECO:0000313" key="2">
    <source>
        <dbReference type="Proteomes" id="UP000192582"/>
    </source>
</evidence>
<gene>
    <name evidence="1" type="ORF">SAMN00790413_01945</name>
</gene>
<protein>
    <submittedName>
        <fullName evidence="1">Uncharacterized protein</fullName>
    </submittedName>
</protein>
<dbReference type="Proteomes" id="UP000192582">
    <property type="component" value="Unassembled WGS sequence"/>
</dbReference>
<sequence>MTRQVKPPAHVSQHAYEAAQVLLQALRARGKQAENIDEAIQKGYLTDLDWCRALQEYRELYGVVSITYADPVAAQESRSRAKRKGAA</sequence>
<dbReference type="EMBL" id="FWWU01000009">
    <property type="protein sequence ID" value="SMB93343.1"/>
    <property type="molecule type" value="Genomic_DNA"/>
</dbReference>
<dbReference type="STRING" id="695939.SAMN00790413_01945"/>
<name>A0A1W1VJ90_9DEIO</name>
<proteinExistence type="predicted"/>
<dbReference type="AlphaFoldDB" id="A0A1W1VJ90"/>
<evidence type="ECO:0000313" key="1">
    <source>
        <dbReference type="EMBL" id="SMB93343.1"/>
    </source>
</evidence>
<keyword evidence="2" id="KW-1185">Reference proteome</keyword>
<organism evidence="1 2">
    <name type="scientific">Deinococcus hopiensis KR-140</name>
    <dbReference type="NCBI Taxonomy" id="695939"/>
    <lineage>
        <taxon>Bacteria</taxon>
        <taxon>Thermotogati</taxon>
        <taxon>Deinococcota</taxon>
        <taxon>Deinococci</taxon>
        <taxon>Deinococcales</taxon>
        <taxon>Deinococcaceae</taxon>
        <taxon>Deinococcus</taxon>
    </lineage>
</organism>